<dbReference type="PANTHER" id="PTHR35870:SF1">
    <property type="entry name" value="PROTEIN, PUTATIVE (AFU_ORTHOLOGUE AFUA_5G03330)-RELATED"/>
    <property type="match status" value="1"/>
</dbReference>
<sequence>MKSSKKTQELLWLVTVLYAASFDERRGVYVLDFAVMHLVTSALFLPTIISAINPSLHPALLTAFFKVSVTVWVAMGRPRLQLSEILRDPANVELPRDQNPNKGENPWFKVLSSAARHPDEHTTKIVRTLEFSSRVYGSTPKGFYKSNLRGTEQLDSSIFLRAAIMTLNKQDWAVKSNFRQFKWFM</sequence>
<evidence type="ECO:0000313" key="3">
    <source>
        <dbReference type="EMBL" id="ALL41423.1"/>
    </source>
</evidence>
<keyword evidence="2" id="KW-1133">Transmembrane helix</keyword>
<organism evidence="3">
    <name type="scientific">Phakopsora pachyrhizi</name>
    <name type="common">Asian soybean rust disease fungus</name>
    <dbReference type="NCBI Taxonomy" id="170000"/>
    <lineage>
        <taxon>Eukaryota</taxon>
        <taxon>Fungi</taxon>
        <taxon>Dikarya</taxon>
        <taxon>Basidiomycota</taxon>
        <taxon>Pucciniomycotina</taxon>
        <taxon>Pucciniomycetes</taxon>
        <taxon>Pucciniales</taxon>
        <taxon>Phakopsoraceae</taxon>
        <taxon>Phakopsora</taxon>
    </lineage>
</organism>
<dbReference type="InterPro" id="IPR025337">
    <property type="entry name" value="Questin_oxidase-like"/>
</dbReference>
<accession>A0A0S1MKH1</accession>
<reference evidence="3" key="1">
    <citation type="submission" date="2015-07" db="EMBL/GenBank/DDBJ databases">
        <title>Elucidating the P. pachyrhizi secretome and potential effectors.</title>
        <authorList>
            <person name="de Carvalho M.C.C.G."/>
            <person name="Nascimento L.C."/>
            <person name="Darben L.M."/>
            <person name="Polizel-Podanosqui A.M."/>
            <person name="Lopes-Caitar V.S."/>
            <person name="Rocha C.S."/>
            <person name="Qi M."/>
            <person name="Carazolle M."/>
            <person name="Kuwahara M.K."/>
            <person name="Pereira G.A.G."/>
            <person name="Abdelnoor R.V."/>
            <person name="Whitham S.A."/>
            <person name="Marcelino-Guimaraes F.C."/>
        </authorList>
    </citation>
    <scope>NUCLEOTIDE SEQUENCE</scope>
</reference>
<feature type="transmembrane region" description="Helical" evidence="2">
    <location>
        <begin position="28"/>
        <end position="49"/>
    </location>
</feature>
<keyword evidence="2" id="KW-0472">Membrane</keyword>
<evidence type="ECO:0000256" key="2">
    <source>
        <dbReference type="SAM" id="Phobius"/>
    </source>
</evidence>
<dbReference type="EMBL" id="KT247334">
    <property type="protein sequence ID" value="ALL41423.1"/>
    <property type="molecule type" value="mRNA"/>
</dbReference>
<feature type="transmembrane region" description="Helical" evidence="2">
    <location>
        <begin position="55"/>
        <end position="75"/>
    </location>
</feature>
<dbReference type="GO" id="GO:0016491">
    <property type="term" value="F:oxidoreductase activity"/>
    <property type="evidence" value="ECO:0007669"/>
    <property type="project" value="UniProtKB-KW"/>
</dbReference>
<evidence type="ECO:0000256" key="1">
    <source>
        <dbReference type="ARBA" id="ARBA00023002"/>
    </source>
</evidence>
<keyword evidence="1" id="KW-0560">Oxidoreductase</keyword>
<protein>
    <submittedName>
        <fullName evidence="3">Uncharacterized protein</fullName>
    </submittedName>
</protein>
<dbReference type="AlphaFoldDB" id="A0A0S1MKH1"/>
<dbReference type="PANTHER" id="PTHR35870">
    <property type="entry name" value="PROTEIN, PUTATIVE (AFU_ORTHOLOGUE AFUA_5G03330)-RELATED"/>
    <property type="match status" value="1"/>
</dbReference>
<name>A0A0S1MKH1_PHAPC</name>
<keyword evidence="2" id="KW-0812">Transmembrane</keyword>
<proteinExistence type="evidence at transcript level"/>
<dbReference type="Pfam" id="PF14027">
    <property type="entry name" value="Questin_oxidase"/>
    <property type="match status" value="1"/>
</dbReference>